<proteinExistence type="predicted"/>
<dbReference type="Gene3D" id="4.10.240.10">
    <property type="entry name" value="Zn(2)-C6 fungal-type DNA-binding domain"/>
    <property type="match status" value="1"/>
</dbReference>
<evidence type="ECO:0000256" key="5">
    <source>
        <dbReference type="ARBA" id="ARBA00023242"/>
    </source>
</evidence>
<organism evidence="8 9">
    <name type="scientific">Rasamsonia emersonii (strain ATCC 16479 / CBS 393.64 / IMI 116815)</name>
    <dbReference type="NCBI Taxonomy" id="1408163"/>
    <lineage>
        <taxon>Eukaryota</taxon>
        <taxon>Fungi</taxon>
        <taxon>Dikarya</taxon>
        <taxon>Ascomycota</taxon>
        <taxon>Pezizomycotina</taxon>
        <taxon>Eurotiomycetes</taxon>
        <taxon>Eurotiomycetidae</taxon>
        <taxon>Eurotiales</taxon>
        <taxon>Trichocomaceae</taxon>
        <taxon>Rasamsonia</taxon>
    </lineage>
</organism>
<dbReference type="GO" id="GO:0008270">
    <property type="term" value="F:zinc ion binding"/>
    <property type="evidence" value="ECO:0007669"/>
    <property type="project" value="InterPro"/>
</dbReference>
<dbReference type="GO" id="GO:0000981">
    <property type="term" value="F:DNA-binding transcription factor activity, RNA polymerase II-specific"/>
    <property type="evidence" value="ECO:0007669"/>
    <property type="project" value="InterPro"/>
</dbReference>
<dbReference type="SMART" id="SM00066">
    <property type="entry name" value="GAL4"/>
    <property type="match status" value="1"/>
</dbReference>
<feature type="compositionally biased region" description="Polar residues" evidence="6">
    <location>
        <begin position="1"/>
        <end position="14"/>
    </location>
</feature>
<keyword evidence="1" id="KW-0479">Metal-binding</keyword>
<dbReference type="GeneID" id="25315322"/>
<dbReference type="InterPro" id="IPR052761">
    <property type="entry name" value="Fungal_Detox/Toxin_TFs"/>
</dbReference>
<dbReference type="SUPFAM" id="SSF57701">
    <property type="entry name" value="Zn2/Cys6 DNA-binding domain"/>
    <property type="match status" value="1"/>
</dbReference>
<feature type="region of interest" description="Disordered" evidence="6">
    <location>
        <begin position="592"/>
        <end position="618"/>
    </location>
</feature>
<evidence type="ECO:0000256" key="4">
    <source>
        <dbReference type="ARBA" id="ARBA00023163"/>
    </source>
</evidence>
<dbReference type="Proteomes" id="UP000053958">
    <property type="component" value="Unassembled WGS sequence"/>
</dbReference>
<gene>
    <name evidence="8" type="ORF">T310_2971</name>
</gene>
<dbReference type="GO" id="GO:0006351">
    <property type="term" value="P:DNA-templated transcription"/>
    <property type="evidence" value="ECO:0007669"/>
    <property type="project" value="InterPro"/>
</dbReference>
<dbReference type="PROSITE" id="PS00463">
    <property type="entry name" value="ZN2_CY6_FUNGAL_1"/>
    <property type="match status" value="1"/>
</dbReference>
<keyword evidence="9" id="KW-1185">Reference proteome</keyword>
<keyword evidence="2" id="KW-0805">Transcription regulation</keyword>
<dbReference type="InterPro" id="IPR007219">
    <property type="entry name" value="XnlR_reg_dom"/>
</dbReference>
<protein>
    <recommendedName>
        <fullName evidence="7">Zn(2)-C6 fungal-type domain-containing protein</fullName>
    </recommendedName>
</protein>
<dbReference type="CDD" id="cd00067">
    <property type="entry name" value="GAL4"/>
    <property type="match status" value="1"/>
</dbReference>
<keyword evidence="5" id="KW-0539">Nucleus</keyword>
<dbReference type="GO" id="GO:0003677">
    <property type="term" value="F:DNA binding"/>
    <property type="evidence" value="ECO:0007669"/>
    <property type="project" value="UniProtKB-KW"/>
</dbReference>
<dbReference type="Pfam" id="PF04082">
    <property type="entry name" value="Fungal_trans"/>
    <property type="match status" value="1"/>
</dbReference>
<dbReference type="AlphaFoldDB" id="A0A0F4YXN0"/>
<dbReference type="PROSITE" id="PS50048">
    <property type="entry name" value="ZN2_CY6_FUNGAL_2"/>
    <property type="match status" value="1"/>
</dbReference>
<dbReference type="EMBL" id="LASV01000114">
    <property type="protein sequence ID" value="KKA22994.1"/>
    <property type="molecule type" value="Genomic_DNA"/>
</dbReference>
<dbReference type="CDD" id="cd12148">
    <property type="entry name" value="fungal_TF_MHR"/>
    <property type="match status" value="1"/>
</dbReference>
<dbReference type="OrthoDB" id="4161332at2759"/>
<evidence type="ECO:0000313" key="9">
    <source>
        <dbReference type="Proteomes" id="UP000053958"/>
    </source>
</evidence>
<keyword evidence="3" id="KW-0238">DNA-binding</keyword>
<evidence type="ECO:0000256" key="1">
    <source>
        <dbReference type="ARBA" id="ARBA00022723"/>
    </source>
</evidence>
<dbReference type="RefSeq" id="XP_013329606.1">
    <property type="nucleotide sequence ID" value="XM_013474152.1"/>
</dbReference>
<evidence type="ECO:0000256" key="2">
    <source>
        <dbReference type="ARBA" id="ARBA00023015"/>
    </source>
</evidence>
<keyword evidence="4" id="KW-0804">Transcription</keyword>
<accession>A0A0F4YXN0</accession>
<dbReference type="SMART" id="SM00906">
    <property type="entry name" value="Fungal_trans"/>
    <property type="match status" value="1"/>
</dbReference>
<evidence type="ECO:0000313" key="8">
    <source>
        <dbReference type="EMBL" id="KKA22994.1"/>
    </source>
</evidence>
<reference evidence="8 9" key="1">
    <citation type="submission" date="2015-04" db="EMBL/GenBank/DDBJ databases">
        <authorList>
            <person name="Heijne W.H."/>
            <person name="Fedorova N.D."/>
            <person name="Nierman W.C."/>
            <person name="Vollebregt A.W."/>
            <person name="Zhao Z."/>
            <person name="Wu L."/>
            <person name="Kumar M."/>
            <person name="Stam H."/>
            <person name="van den Berg M.A."/>
            <person name="Pel H.J."/>
        </authorList>
    </citation>
    <scope>NUCLEOTIDE SEQUENCE [LARGE SCALE GENOMIC DNA]</scope>
    <source>
        <strain evidence="8 9">CBS 393.64</strain>
    </source>
</reference>
<name>A0A0F4YXN0_RASE3</name>
<dbReference type="InterPro" id="IPR036864">
    <property type="entry name" value="Zn2-C6_fun-type_DNA-bd_sf"/>
</dbReference>
<evidence type="ECO:0000256" key="6">
    <source>
        <dbReference type="SAM" id="MobiDB-lite"/>
    </source>
</evidence>
<dbReference type="PANTHER" id="PTHR47425">
    <property type="entry name" value="FARB-RELATED"/>
    <property type="match status" value="1"/>
</dbReference>
<sequence length="657" mass="74250">MSAPIESSGQTTHGSSRKRRASQACSTCRARKVRCDMLETGLPCSRCRIDRFECATEPRKKRGRRAVHGHAPNLEVPYSPFLLEFANVHLDRDDLETQNNAERLSCHPLSITHDDRSEEEEEDILFLRRKGAFDLPPRHLMDQFVAAYFKIFHPFFPVIDKETFLKDYYYCRAKGEKSGRHEGPSLLLLQAVLFVASSYVTPELLAEAGFSSRKKARQVIHRRAKYLYIFDYESNDIVNIQALLLLSHHYSSMIDQKHTWHWVYQAISLAQGAGLHRDPGPAAPQRRLWARIWWACLVRDRLVSLGTNRPMHINSLDCTVRMLTPEDLAENGDGDEDRAVKVVFLEFVKLCQYMEGVLSLQHPSSTTTTTMAGKILSEQVRVCENTLQNWLDHLAPEARRLDQSFSRPGIATFTVIIALNQCSVPGTIETSNSRMTRQEKIQHAAADSTQLVAQLVNFDLVKYCPTIWYGLRINPESPFFFLTASSVTAVLPPLIIHLLGIRTSLSSPALKQLHTNRYNMCMMFLEQLGDIYWHASVYHDFFQLALSVHQASSSKLVSRSNEGDPLVAFLQRLMMSRGGGFDGAHLSAQKEVDGDDGIAPAQTESISEDHSRVYESPGPCSLETAPEMDDTVSDQQDVQFEEWLDFGAGFHSIFPAA</sequence>
<feature type="domain" description="Zn(2)-C6 fungal-type" evidence="7">
    <location>
        <begin position="24"/>
        <end position="56"/>
    </location>
</feature>
<dbReference type="InterPro" id="IPR001138">
    <property type="entry name" value="Zn2Cys6_DnaBD"/>
</dbReference>
<evidence type="ECO:0000259" key="7">
    <source>
        <dbReference type="PROSITE" id="PS50048"/>
    </source>
</evidence>
<comment type="caution">
    <text evidence="8">The sequence shown here is derived from an EMBL/GenBank/DDBJ whole genome shotgun (WGS) entry which is preliminary data.</text>
</comment>
<feature type="region of interest" description="Disordered" evidence="6">
    <location>
        <begin position="1"/>
        <end position="21"/>
    </location>
</feature>
<evidence type="ECO:0000256" key="3">
    <source>
        <dbReference type="ARBA" id="ARBA00023125"/>
    </source>
</evidence>
<dbReference type="PANTHER" id="PTHR47425:SF3">
    <property type="entry name" value="ZN(II)2CYS6 TRANSCRIPTION FACTOR (EUROFUNG)"/>
    <property type="match status" value="1"/>
</dbReference>
<dbReference type="Pfam" id="PF00172">
    <property type="entry name" value="Zn_clus"/>
    <property type="match status" value="1"/>
</dbReference>